<reference evidence="1" key="1">
    <citation type="submission" date="2020-04" db="EMBL/GenBank/DDBJ databases">
        <authorList>
            <person name="Alioto T."/>
            <person name="Alioto T."/>
            <person name="Gomez Garrido J."/>
        </authorList>
    </citation>
    <scope>NUCLEOTIDE SEQUENCE</scope>
    <source>
        <strain evidence="1">A484AB</strain>
    </source>
</reference>
<evidence type="ECO:0000313" key="2">
    <source>
        <dbReference type="Proteomes" id="UP001152795"/>
    </source>
</evidence>
<organism evidence="1 2">
    <name type="scientific">Paramuricea clavata</name>
    <name type="common">Red gorgonian</name>
    <name type="synonym">Violescent sea-whip</name>
    <dbReference type="NCBI Taxonomy" id="317549"/>
    <lineage>
        <taxon>Eukaryota</taxon>
        <taxon>Metazoa</taxon>
        <taxon>Cnidaria</taxon>
        <taxon>Anthozoa</taxon>
        <taxon>Octocorallia</taxon>
        <taxon>Malacalcyonacea</taxon>
        <taxon>Plexauridae</taxon>
        <taxon>Paramuricea</taxon>
    </lineage>
</organism>
<keyword evidence="2" id="KW-1185">Reference proteome</keyword>
<dbReference type="PANTHER" id="PTHR33480:SF1">
    <property type="entry name" value="TYR RECOMBINASE DOMAIN-CONTAINING PROTEIN"/>
    <property type="match status" value="1"/>
</dbReference>
<protein>
    <submittedName>
        <fullName evidence="1">Uncharacterized protein</fullName>
    </submittedName>
</protein>
<name>A0A6S7HX29_PARCT</name>
<dbReference type="AlphaFoldDB" id="A0A6S7HX29"/>
<accession>A0A6S7HX29</accession>
<dbReference type="PANTHER" id="PTHR33480">
    <property type="entry name" value="SET DOMAIN-CONTAINING PROTEIN-RELATED"/>
    <property type="match status" value="1"/>
</dbReference>
<dbReference type="EMBL" id="CACRXK020003568">
    <property type="protein sequence ID" value="CAB3999351.1"/>
    <property type="molecule type" value="Genomic_DNA"/>
</dbReference>
<dbReference type="Proteomes" id="UP001152795">
    <property type="component" value="Unassembled WGS sequence"/>
</dbReference>
<sequence>MLAPVREKAGLAHVNVTKKNKNNSRVYDRRHILRAVLCKDRETSAHEAQGRGRGCVGLATQGDYLRLQGDYHHNMNTLETGEGELITVRRLGNGETKKNVQDFLPCEFCLGFFRKWDLWKHQASCPNNPPPSQQPRPYDNPVLNKILCYMNRGAIADIVRKDDLIKMLGAFLLEKEGERDCQLVSQKMRELGRLLQQLMVVENNEAVQLSDFIKPEKFDVIIKAVRETTGFMPPIRGQQEVNIPSLALKLRHSLSKCATLLHNQAICARNDLMAKEIKYFQKLMRSEWEYKISHHSLSTLKERKMNAVQVLPLAEDMKKLRKFVKEAITEHSRQLKLSPNVQKLDRTCEAAFGEGGDVK</sequence>
<proteinExistence type="predicted"/>
<gene>
    <name evidence="1" type="ORF">PACLA_8A043293</name>
</gene>
<comment type="caution">
    <text evidence="1">The sequence shown here is derived from an EMBL/GenBank/DDBJ whole genome shotgun (WGS) entry which is preliminary data.</text>
</comment>
<dbReference type="OrthoDB" id="8430171at2759"/>
<evidence type="ECO:0000313" key="1">
    <source>
        <dbReference type="EMBL" id="CAB3999351.1"/>
    </source>
</evidence>